<dbReference type="STRING" id="1306519.BIW12_02020"/>
<protein>
    <recommendedName>
        <fullName evidence="3">HMA domain-containing protein</fullName>
    </recommendedName>
</protein>
<evidence type="ECO:0008006" key="3">
    <source>
        <dbReference type="Google" id="ProtNLM"/>
    </source>
</evidence>
<dbReference type="EMBL" id="CP017774">
    <property type="protein sequence ID" value="AOZ98317.1"/>
    <property type="molecule type" value="Genomic_DNA"/>
</dbReference>
<accession>A0A1D9P6U7</accession>
<evidence type="ECO:0000313" key="2">
    <source>
        <dbReference type="Proteomes" id="UP000178198"/>
    </source>
</evidence>
<organism evidence="1 2">
    <name type="scientific">Flavobacterium commune</name>
    <dbReference type="NCBI Taxonomy" id="1306519"/>
    <lineage>
        <taxon>Bacteria</taxon>
        <taxon>Pseudomonadati</taxon>
        <taxon>Bacteroidota</taxon>
        <taxon>Flavobacteriia</taxon>
        <taxon>Flavobacteriales</taxon>
        <taxon>Flavobacteriaceae</taxon>
        <taxon>Flavobacterium</taxon>
    </lineage>
</organism>
<dbReference type="RefSeq" id="WP_071183586.1">
    <property type="nucleotide sequence ID" value="NZ_CP017774.1"/>
</dbReference>
<dbReference type="AlphaFoldDB" id="A0A1D9P6U7"/>
<reference evidence="1 2" key="1">
    <citation type="submission" date="2016-10" db="EMBL/GenBank/DDBJ databases">
        <title>Complete Genome Sequence of Flavobacterium sp. PK15.</title>
        <authorList>
            <person name="Ekwe A."/>
            <person name="Kim S.B."/>
        </authorList>
    </citation>
    <scope>NUCLEOTIDE SEQUENCE [LARGE SCALE GENOMIC DNA]</scope>
    <source>
        <strain evidence="1 2">PK15</strain>
    </source>
</reference>
<sequence length="76" mass="8835">METDFNNILIFGTNIKTENDKMIISKVLNSNPEIEQWNIDLEDIDSVLRIESRTLNASQIIKMITEQDFKCSELTE</sequence>
<proteinExistence type="predicted"/>
<name>A0A1D9P6U7_9FLAO</name>
<evidence type="ECO:0000313" key="1">
    <source>
        <dbReference type="EMBL" id="AOZ98317.1"/>
    </source>
</evidence>
<dbReference type="OrthoDB" id="1036397at2"/>
<dbReference type="Proteomes" id="UP000178198">
    <property type="component" value="Chromosome"/>
</dbReference>
<keyword evidence="2" id="KW-1185">Reference proteome</keyword>
<gene>
    <name evidence="1" type="ORF">BIW12_02020</name>
</gene>
<dbReference type="KEGG" id="fcm:BIW12_02020"/>